<dbReference type="PANTHER" id="PTHR23055:SF69">
    <property type="entry name" value="NEURONAL CALCIUM SENSOR 2"/>
    <property type="match status" value="1"/>
</dbReference>
<evidence type="ECO:0000256" key="1">
    <source>
        <dbReference type="ARBA" id="ARBA00006049"/>
    </source>
</evidence>
<dbReference type="SUPFAM" id="SSF47473">
    <property type="entry name" value="EF-hand"/>
    <property type="match status" value="1"/>
</dbReference>
<accession>A0A4V3SAU8</accession>
<feature type="domain" description="EF-hand" evidence="5">
    <location>
        <begin position="225"/>
        <end position="260"/>
    </location>
</feature>
<keyword evidence="2" id="KW-0479">Metal-binding</keyword>
<sequence>MLHECVRTCACACVRSRLDLRPSELAVHVYVGGEKSNARISCIFADTGLRPDGKKIRSVGVHCLRFTGQYFVSQITFKFPSSVELTGPSGYSTTLRGLASILILLSPQNLNQDPVACTYRQRLRIEMGNLVTPRKKLNKEDLLFLKDNTHFSKKQIKQWYNGFIRDCPSGQLSKKKFIEVYSGFFPDGNAEEFCTHVFRTFDKDNSGRIDFKEFLLAINITSGGDPEEKLEWAYQMYDIDGNGTIERSEMVEIIRAIYSMLGTDSNAVDLSPEARAEEIFEKMDANGDGVLTREEFMKGCMEDSQLKAMLLADEPVE</sequence>
<evidence type="ECO:0000256" key="3">
    <source>
        <dbReference type="ARBA" id="ARBA00022737"/>
    </source>
</evidence>
<protein>
    <recommendedName>
        <fullName evidence="5">EF-hand domain-containing protein</fullName>
    </recommendedName>
</protein>
<dbReference type="OrthoDB" id="191686at2759"/>
<dbReference type="InterPro" id="IPR018247">
    <property type="entry name" value="EF_Hand_1_Ca_BS"/>
</dbReference>
<dbReference type="Gene3D" id="1.10.238.10">
    <property type="entry name" value="EF-hand"/>
    <property type="match status" value="1"/>
</dbReference>
<organism evidence="6 7">
    <name type="scientific">Opisthorchis felineus</name>
    <dbReference type="NCBI Taxonomy" id="147828"/>
    <lineage>
        <taxon>Eukaryota</taxon>
        <taxon>Metazoa</taxon>
        <taxon>Spiralia</taxon>
        <taxon>Lophotrochozoa</taxon>
        <taxon>Platyhelminthes</taxon>
        <taxon>Trematoda</taxon>
        <taxon>Digenea</taxon>
        <taxon>Opisthorchiida</taxon>
        <taxon>Opisthorchiata</taxon>
        <taxon>Opisthorchiidae</taxon>
        <taxon>Opisthorchis</taxon>
    </lineage>
</organism>
<evidence type="ECO:0000256" key="2">
    <source>
        <dbReference type="ARBA" id="ARBA00022723"/>
    </source>
</evidence>
<dbReference type="InterPro" id="IPR011992">
    <property type="entry name" value="EF-hand-dom_pair"/>
</dbReference>
<dbReference type="PROSITE" id="PS50222">
    <property type="entry name" value="EF_HAND_2"/>
    <property type="match status" value="3"/>
</dbReference>
<dbReference type="Pfam" id="PF13499">
    <property type="entry name" value="EF-hand_7"/>
    <property type="match status" value="1"/>
</dbReference>
<evidence type="ECO:0000256" key="4">
    <source>
        <dbReference type="ARBA" id="ARBA00022837"/>
    </source>
</evidence>
<feature type="domain" description="EF-hand" evidence="5">
    <location>
        <begin position="189"/>
        <end position="224"/>
    </location>
</feature>
<feature type="domain" description="EF-hand" evidence="5">
    <location>
        <begin position="271"/>
        <end position="306"/>
    </location>
</feature>
<dbReference type="PROSITE" id="PS00018">
    <property type="entry name" value="EF_HAND_1"/>
    <property type="match status" value="3"/>
</dbReference>
<dbReference type="PANTHER" id="PTHR23055">
    <property type="entry name" value="CALCIUM BINDING PROTEINS"/>
    <property type="match status" value="1"/>
</dbReference>
<keyword evidence="4" id="KW-0106">Calcium</keyword>
<dbReference type="EMBL" id="SJOL01010838">
    <property type="protein sequence ID" value="TGZ50424.1"/>
    <property type="molecule type" value="Genomic_DNA"/>
</dbReference>
<comment type="similarity">
    <text evidence="1">Belongs to the recoverin family.</text>
</comment>
<keyword evidence="3" id="KW-0677">Repeat</keyword>
<keyword evidence="7" id="KW-1185">Reference proteome</keyword>
<dbReference type="SMART" id="SM00054">
    <property type="entry name" value="EFh"/>
    <property type="match status" value="3"/>
</dbReference>
<dbReference type="PRINTS" id="PR00450">
    <property type="entry name" value="RECOVERIN"/>
</dbReference>
<dbReference type="AlphaFoldDB" id="A0A4V3SAU8"/>
<dbReference type="GO" id="GO:0005509">
    <property type="term" value="F:calcium ion binding"/>
    <property type="evidence" value="ECO:0007669"/>
    <property type="project" value="InterPro"/>
</dbReference>
<comment type="caution">
    <text evidence="6">The sequence shown here is derived from an EMBL/GenBank/DDBJ whole genome shotgun (WGS) entry which is preliminary data.</text>
</comment>
<dbReference type="STRING" id="147828.A0A4V3SAU8"/>
<proteinExistence type="inferred from homology"/>
<dbReference type="FunFam" id="1.10.238.10:FF:000009">
    <property type="entry name" value="Visinin-like protein 1"/>
    <property type="match status" value="1"/>
</dbReference>
<dbReference type="CDD" id="cd00051">
    <property type="entry name" value="EFh"/>
    <property type="match status" value="2"/>
</dbReference>
<evidence type="ECO:0000259" key="5">
    <source>
        <dbReference type="PROSITE" id="PS50222"/>
    </source>
</evidence>
<dbReference type="Pfam" id="PF00036">
    <property type="entry name" value="EF-hand_1"/>
    <property type="match status" value="1"/>
</dbReference>
<gene>
    <name evidence="6" type="ORF">CRM22_010819</name>
</gene>
<reference evidence="6 7" key="1">
    <citation type="journal article" date="2019" name="BMC Genomics">
        <title>New insights from Opisthorchis felineus genome: update on genomics of the epidemiologically important liver flukes.</title>
        <authorList>
            <person name="Ershov N.I."/>
            <person name="Mordvinov V.A."/>
            <person name="Prokhortchouk E.B."/>
            <person name="Pakharukova M.Y."/>
            <person name="Gunbin K.V."/>
            <person name="Ustyantsev K."/>
            <person name="Genaev M.A."/>
            <person name="Blinov A.G."/>
            <person name="Mazur A."/>
            <person name="Boulygina E."/>
            <person name="Tsygankova S."/>
            <person name="Khrameeva E."/>
            <person name="Chekanov N."/>
            <person name="Fan G."/>
            <person name="Xiao A."/>
            <person name="Zhang H."/>
            <person name="Xu X."/>
            <person name="Yang H."/>
            <person name="Solovyev V."/>
            <person name="Lee S.M."/>
            <person name="Liu X."/>
            <person name="Afonnikov D.A."/>
            <person name="Skryabin K.G."/>
        </authorList>
    </citation>
    <scope>NUCLEOTIDE SEQUENCE [LARGE SCALE GENOMIC DNA]</scope>
    <source>
        <strain evidence="6">AK-0245</strain>
        <tissue evidence="6">Whole organism</tissue>
    </source>
</reference>
<evidence type="ECO:0000313" key="6">
    <source>
        <dbReference type="EMBL" id="TGZ50424.1"/>
    </source>
</evidence>
<evidence type="ECO:0000313" key="7">
    <source>
        <dbReference type="Proteomes" id="UP000308267"/>
    </source>
</evidence>
<dbReference type="InterPro" id="IPR002048">
    <property type="entry name" value="EF_hand_dom"/>
</dbReference>
<name>A0A4V3SAU8_OPIFE</name>
<dbReference type="Proteomes" id="UP000308267">
    <property type="component" value="Unassembled WGS sequence"/>
</dbReference>
<dbReference type="InterPro" id="IPR028846">
    <property type="entry name" value="Recoverin"/>
</dbReference>